<dbReference type="GO" id="GO:0046983">
    <property type="term" value="F:protein dimerization activity"/>
    <property type="evidence" value="ECO:0007669"/>
    <property type="project" value="InterPro"/>
</dbReference>
<evidence type="ECO:0000259" key="1">
    <source>
        <dbReference type="Pfam" id="PF05699"/>
    </source>
</evidence>
<dbReference type="PANTHER" id="PTHR45913">
    <property type="entry name" value="EPM2A-INTERACTING PROTEIN 1"/>
    <property type="match status" value="1"/>
</dbReference>
<protein>
    <recommendedName>
        <fullName evidence="1">HAT C-terminal dimerisation domain-containing protein</fullName>
    </recommendedName>
</protein>
<dbReference type="EMBL" id="KK852460">
    <property type="protein sequence ID" value="KDR23507.1"/>
    <property type="molecule type" value="Genomic_DNA"/>
</dbReference>
<sequence length="226" mass="26557">LLDLCFLVDIVEKLNQLNISLQGKDNLIIDTFNHIKAFQKKLLLFESQLKSNNAHHFPLLKEFKKSKCNNYIKYAKEIRKLTAAFESRFSNLELDKYNKIFEIYSSPFHVKIESAPEYLQMELVDLQCNIELKHIFETSESKIDFYNTYVTKEKFSNLRNLAQKVVSAFGSTYTCESFFSKMKLTKHKTRSNITDANLQHQLRCANTQIEIDLQKLSERVEKQISH</sequence>
<dbReference type="eggNOG" id="ENOG502RAYT">
    <property type="taxonomic scope" value="Eukaryota"/>
</dbReference>
<proteinExistence type="predicted"/>
<reference evidence="3 4" key="1">
    <citation type="journal article" date="2014" name="Nat. Commun.">
        <title>Molecular traces of alternative social organization in a termite genome.</title>
        <authorList>
            <person name="Terrapon N."/>
            <person name="Li C."/>
            <person name="Robertson H.M."/>
            <person name="Ji L."/>
            <person name="Meng X."/>
            <person name="Booth W."/>
            <person name="Chen Z."/>
            <person name="Childers C.P."/>
            <person name="Glastad K.M."/>
            <person name="Gokhale K."/>
            <person name="Gowin J."/>
            <person name="Gronenberg W."/>
            <person name="Hermansen R.A."/>
            <person name="Hu H."/>
            <person name="Hunt B.G."/>
            <person name="Huylmans A.K."/>
            <person name="Khalil S.M."/>
            <person name="Mitchell R.D."/>
            <person name="Munoz-Torres M.C."/>
            <person name="Mustard J.A."/>
            <person name="Pan H."/>
            <person name="Reese J.T."/>
            <person name="Scharf M.E."/>
            <person name="Sun F."/>
            <person name="Vogel H."/>
            <person name="Xiao J."/>
            <person name="Yang W."/>
            <person name="Yang Z."/>
            <person name="Yang Z."/>
            <person name="Zhou J."/>
            <person name="Zhu J."/>
            <person name="Brent C.S."/>
            <person name="Elsik C.G."/>
            <person name="Goodisman M.A."/>
            <person name="Liberles D.A."/>
            <person name="Roe R.M."/>
            <person name="Vargo E.L."/>
            <person name="Vilcinskas A."/>
            <person name="Wang J."/>
            <person name="Bornberg-Bauer E."/>
            <person name="Korb J."/>
            <person name="Zhang G."/>
            <person name="Liebig J."/>
        </authorList>
    </citation>
    <scope>NUCLEOTIDE SEQUENCE [LARGE SCALE GENOMIC DNA]</scope>
    <source>
        <tissue evidence="3">Whole organism</tissue>
    </source>
</reference>
<dbReference type="PANTHER" id="PTHR45913:SF5">
    <property type="entry name" value="GENERAL TRANSCRIPTION FACTOR II-I REPEAT DOMAIN-CONTAINING PROTEIN 2A-LIKE PROTEIN"/>
    <property type="match status" value="1"/>
</dbReference>
<dbReference type="AlphaFoldDB" id="A0A067RI84"/>
<dbReference type="InterPro" id="IPR008906">
    <property type="entry name" value="HATC_C_dom"/>
</dbReference>
<feature type="domain" description="HAT C-terminal dimerisation" evidence="1">
    <location>
        <begin position="151"/>
        <end position="201"/>
    </location>
</feature>
<dbReference type="OMA" id="HKMEDIM"/>
<dbReference type="InParanoid" id="A0A067RI84"/>
<evidence type="ECO:0000313" key="3">
    <source>
        <dbReference type="EMBL" id="KDR23507.1"/>
    </source>
</evidence>
<gene>
    <name evidence="2" type="ORF">L798_03511</name>
    <name evidence="3" type="ORF">L798_08713</name>
</gene>
<evidence type="ECO:0000313" key="2">
    <source>
        <dbReference type="EMBL" id="KDR21603.1"/>
    </source>
</evidence>
<keyword evidence="4" id="KW-1185">Reference proteome</keyword>
<evidence type="ECO:0000313" key="4">
    <source>
        <dbReference type="Proteomes" id="UP000027135"/>
    </source>
</evidence>
<feature type="non-terminal residue" evidence="3">
    <location>
        <position position="1"/>
    </location>
</feature>
<organism evidence="3 4">
    <name type="scientific">Zootermopsis nevadensis</name>
    <name type="common">Dampwood termite</name>
    <dbReference type="NCBI Taxonomy" id="136037"/>
    <lineage>
        <taxon>Eukaryota</taxon>
        <taxon>Metazoa</taxon>
        <taxon>Ecdysozoa</taxon>
        <taxon>Arthropoda</taxon>
        <taxon>Hexapoda</taxon>
        <taxon>Insecta</taxon>
        <taxon>Pterygota</taxon>
        <taxon>Neoptera</taxon>
        <taxon>Polyneoptera</taxon>
        <taxon>Dictyoptera</taxon>
        <taxon>Blattodea</taxon>
        <taxon>Blattoidea</taxon>
        <taxon>Termitoidae</taxon>
        <taxon>Termopsidae</taxon>
        <taxon>Zootermopsis</taxon>
    </lineage>
</organism>
<dbReference type="Pfam" id="PF05699">
    <property type="entry name" value="Dimer_Tnp_hAT"/>
    <property type="match status" value="1"/>
</dbReference>
<dbReference type="SUPFAM" id="SSF53098">
    <property type="entry name" value="Ribonuclease H-like"/>
    <property type="match status" value="1"/>
</dbReference>
<dbReference type="EMBL" id="KK852547">
    <property type="protein sequence ID" value="KDR21603.1"/>
    <property type="molecule type" value="Genomic_DNA"/>
</dbReference>
<dbReference type="Proteomes" id="UP000027135">
    <property type="component" value="Unassembled WGS sequence"/>
</dbReference>
<name>A0A067RI84_ZOONE</name>
<dbReference type="InterPro" id="IPR012337">
    <property type="entry name" value="RNaseH-like_sf"/>
</dbReference>
<accession>A0A067RI84</accession>